<comment type="caution">
    <text evidence="3">The sequence shown here is derived from an EMBL/GenBank/DDBJ whole genome shotgun (WGS) entry which is preliminary data.</text>
</comment>
<keyword evidence="1" id="KW-0472">Membrane</keyword>
<evidence type="ECO:0000313" key="3">
    <source>
        <dbReference type="EMBL" id="MCG3419577.1"/>
    </source>
</evidence>
<protein>
    <submittedName>
        <fullName evidence="3">Tripartite tricarboxylate transporter TctB family protein</fullName>
    </submittedName>
</protein>
<reference evidence="3 4" key="1">
    <citation type="journal article" date="2022" name="Evol. Bioinform. Online">
        <title>Draft Genome Sequence of Oceanobacillus jordanicus Strain GSFE11, a Halotolerant Plant Growth-Promoting Bacterial Endophyte Isolated From the Jordan Valley.</title>
        <authorList>
            <person name="Alhindi T."/>
            <person name="Albdaiwi R."/>
        </authorList>
    </citation>
    <scope>NUCLEOTIDE SEQUENCE [LARGE SCALE GENOMIC DNA]</scope>
    <source>
        <strain evidence="3 4">GSFE11</strain>
    </source>
</reference>
<dbReference type="AlphaFoldDB" id="A0AAW5B836"/>
<gene>
    <name evidence="3" type="ORF">K3T81_10460</name>
</gene>
<dbReference type="Pfam" id="PF07331">
    <property type="entry name" value="TctB"/>
    <property type="match status" value="1"/>
</dbReference>
<proteinExistence type="predicted"/>
<evidence type="ECO:0000259" key="2">
    <source>
        <dbReference type="Pfam" id="PF07331"/>
    </source>
</evidence>
<dbReference type="Proteomes" id="UP001199631">
    <property type="component" value="Unassembled WGS sequence"/>
</dbReference>
<feature type="transmembrane region" description="Helical" evidence="1">
    <location>
        <begin position="99"/>
        <end position="116"/>
    </location>
</feature>
<name>A0AAW5B836_9BACI</name>
<keyword evidence="4" id="KW-1185">Reference proteome</keyword>
<feature type="transmembrane region" description="Helical" evidence="1">
    <location>
        <begin position="39"/>
        <end position="57"/>
    </location>
</feature>
<dbReference type="EMBL" id="JAIFZM010000007">
    <property type="protein sequence ID" value="MCG3419577.1"/>
    <property type="molecule type" value="Genomic_DNA"/>
</dbReference>
<accession>A0AAW5B836</accession>
<keyword evidence="1" id="KW-1133">Transmembrane helix</keyword>
<feature type="domain" description="DUF1468" evidence="2">
    <location>
        <begin position="10"/>
        <end position="146"/>
    </location>
</feature>
<organism evidence="3 4">
    <name type="scientific">Oceanobacillus jordanicus</name>
    <dbReference type="NCBI Taxonomy" id="2867266"/>
    <lineage>
        <taxon>Bacteria</taxon>
        <taxon>Bacillati</taxon>
        <taxon>Bacillota</taxon>
        <taxon>Bacilli</taxon>
        <taxon>Bacillales</taxon>
        <taxon>Bacillaceae</taxon>
        <taxon>Oceanobacillus</taxon>
    </lineage>
</organism>
<evidence type="ECO:0000313" key="4">
    <source>
        <dbReference type="Proteomes" id="UP001199631"/>
    </source>
</evidence>
<keyword evidence="1" id="KW-0812">Transmembrane</keyword>
<dbReference type="RefSeq" id="WP_238019899.1">
    <property type="nucleotide sequence ID" value="NZ_JAIFZM010000007.1"/>
</dbReference>
<dbReference type="InterPro" id="IPR009936">
    <property type="entry name" value="DUF1468"/>
</dbReference>
<evidence type="ECO:0000256" key="1">
    <source>
        <dbReference type="SAM" id="Phobius"/>
    </source>
</evidence>
<feature type="transmembrane region" description="Helical" evidence="1">
    <location>
        <begin position="12"/>
        <end position="33"/>
    </location>
</feature>
<feature type="transmembrane region" description="Helical" evidence="1">
    <location>
        <begin position="123"/>
        <end position="145"/>
    </location>
</feature>
<feature type="transmembrane region" description="Helical" evidence="1">
    <location>
        <begin position="77"/>
        <end position="93"/>
    </location>
</feature>
<sequence>MLKTVNQRISLVLIVVGIGYLILAFQLPSYAYVPVDADIVPITLGILLILLASCLYFSKDSETEEQKARRKIPKKDIGALLAVFSFIFVYILFLELMGFVLMTMLFIFFCSWFLGYKKHLSNALVSILFPLCMYGMFTEFLNISLPQGLWPF</sequence>